<evidence type="ECO:0008006" key="3">
    <source>
        <dbReference type="Google" id="ProtNLM"/>
    </source>
</evidence>
<protein>
    <recommendedName>
        <fullName evidence="3">Protein kinase domain-containing protein</fullName>
    </recommendedName>
</protein>
<feature type="non-terminal residue" evidence="1">
    <location>
        <position position="117"/>
    </location>
</feature>
<organism evidence="1 2">
    <name type="scientific">Porites evermanni</name>
    <dbReference type="NCBI Taxonomy" id="104178"/>
    <lineage>
        <taxon>Eukaryota</taxon>
        <taxon>Metazoa</taxon>
        <taxon>Cnidaria</taxon>
        <taxon>Anthozoa</taxon>
        <taxon>Hexacorallia</taxon>
        <taxon>Scleractinia</taxon>
        <taxon>Fungiina</taxon>
        <taxon>Poritidae</taxon>
        <taxon>Porites</taxon>
    </lineage>
</organism>
<sequence>PGYGFRTPLPRVHGEEMECYEQHVYSYETSFYYIKSKLTGHYVTLKGYRWEEMDKVQQEQFLNELLLEDKTVFDEDTVLRFSRDVACAMQFVHQRGYHHCNLGSPSVVLTENFSAKA</sequence>
<accession>A0ABN8LNB8</accession>
<dbReference type="Gene3D" id="1.10.510.10">
    <property type="entry name" value="Transferase(Phosphotransferase) domain 1"/>
    <property type="match status" value="1"/>
</dbReference>
<name>A0ABN8LNB8_9CNID</name>
<dbReference type="SUPFAM" id="SSF56112">
    <property type="entry name" value="Protein kinase-like (PK-like)"/>
    <property type="match status" value="1"/>
</dbReference>
<proteinExistence type="predicted"/>
<evidence type="ECO:0000313" key="1">
    <source>
        <dbReference type="EMBL" id="CAH3018700.1"/>
    </source>
</evidence>
<dbReference type="InterPro" id="IPR011009">
    <property type="entry name" value="Kinase-like_dom_sf"/>
</dbReference>
<keyword evidence="2" id="KW-1185">Reference proteome</keyword>
<evidence type="ECO:0000313" key="2">
    <source>
        <dbReference type="Proteomes" id="UP001159427"/>
    </source>
</evidence>
<comment type="caution">
    <text evidence="1">The sequence shown here is derived from an EMBL/GenBank/DDBJ whole genome shotgun (WGS) entry which is preliminary data.</text>
</comment>
<reference evidence="1 2" key="1">
    <citation type="submission" date="2022-05" db="EMBL/GenBank/DDBJ databases">
        <authorList>
            <consortium name="Genoscope - CEA"/>
            <person name="William W."/>
        </authorList>
    </citation>
    <scope>NUCLEOTIDE SEQUENCE [LARGE SCALE GENOMIC DNA]</scope>
</reference>
<gene>
    <name evidence="1" type="ORF">PEVE_00044409</name>
</gene>
<dbReference type="Proteomes" id="UP001159427">
    <property type="component" value="Unassembled WGS sequence"/>
</dbReference>
<dbReference type="EMBL" id="CALNXI010000094">
    <property type="protein sequence ID" value="CAH3018700.1"/>
    <property type="molecule type" value="Genomic_DNA"/>
</dbReference>
<feature type="non-terminal residue" evidence="1">
    <location>
        <position position="1"/>
    </location>
</feature>